<evidence type="ECO:0000256" key="12">
    <source>
        <dbReference type="PROSITE-ProRule" id="PRU00042"/>
    </source>
</evidence>
<keyword evidence="4" id="KW-0479">Metal-binding</keyword>
<keyword evidence="5" id="KW-0677">Repeat</keyword>
<dbReference type="PROSITE" id="PS00028">
    <property type="entry name" value="ZINC_FINGER_C2H2_1"/>
    <property type="match status" value="15"/>
</dbReference>
<sequence length="1040" mass="112659">MKQVLTDGNAVNNTQSQDQSFLSAAKTTPAIDQQEEPQEQHASDTGGSVNAGDHQGESQVVSNADVASQEVTTSANDSETQQAQTLYVAIQPGANMESGQGDQPAVYLEVVEAGSGTEVTSSEGQVNLVQEEMVIDNASSTEVTTIPTSVLSQVMDQATLSTMQAEMIAVQVLSQSATGDIQYLQHQSPARFIPIVTSTDTSTLNSLQATLSQMPLATLQISPSQPGATTQTIQLPGGQTIQVPLSVTQMSALASSQTDSGGVSTSGGTLTTSTEAIIAAATSAEAAAAAVAQEQGATLVTVHPAVIEAPADGTEGGHEGEEHDGDDDGKPKYTCEICGKSYIRSWSYYGHMREHASGEKQHKCEVCGKIFNYASNLRQHMLIHTGEKPYECEYCDKAFNNPSSLRSHVLSHSEERPYICDHEGCGKAFNNPGSLRVHRRVHQEEKPHKCDVEGCDKAFKTPAELSRHAFRHTGEKPHKCDQCEKAFIRYDDLKRHYRIHTGEKPFKCDQCDFACIQSFDLVKHKFTHSGDKPYKCEVCPKQFTRPARLRDHMRTHTGEKPYICDVCGKGFAIQTGLKSHQAVHTGDKPFKCDECDKTFRTQLELQSHMGRHTGVKPFQCDICHKEFISTITFKRHAIVHSGEKPFECTECGRRFARSTDLKVHMPVHSEDKPYKCGECEKMFTRFSTLKEHIRTHTGERPFKCDECGREFNHRSHFNNHLRIHTGEKPFKCEVCGKDFSRKASLRYHMKVHNKGDGRVRLRGKKDEQSDTEVIHEQSQGTRTVEQTMSTVNISHLGTDADVQLAEALVAVSEAVVAAAAEGDDTPRVIAVEETTHSEEDAVMQQHLQDGHSVQAAMLVDPVTQAAVSAGISASDVGQSVVETVVTTMPQVVDIPTAGSEVSVGEAVGIPTGQVHIMEVADGTAVTTADVQAAIGEAMQTAHVTVEGSDTVGITVPAEILAAMAAAQSHPHLLIATADQQLMQAQVTDAAADQQTFETQGGDVVGQASGSSAQLGGDLQASGHGAQQQQQQQLEEPMQTE</sequence>
<feature type="domain" description="C2H2-type" evidence="14">
    <location>
        <begin position="646"/>
        <end position="673"/>
    </location>
</feature>
<dbReference type="Gene3D" id="3.30.160.60">
    <property type="entry name" value="Classic Zinc Finger"/>
    <property type="match status" value="15"/>
</dbReference>
<keyword evidence="16" id="KW-1185">Reference proteome</keyword>
<feature type="domain" description="C2H2-type" evidence="14">
    <location>
        <begin position="702"/>
        <end position="729"/>
    </location>
</feature>
<dbReference type="AlphaFoldDB" id="A0A2B4RXB6"/>
<keyword evidence="11" id="KW-0539">Nucleus</keyword>
<feature type="domain" description="C2H2-type" evidence="14">
    <location>
        <begin position="674"/>
        <end position="701"/>
    </location>
</feature>
<evidence type="ECO:0000256" key="4">
    <source>
        <dbReference type="ARBA" id="ARBA00022723"/>
    </source>
</evidence>
<feature type="domain" description="C2H2-type" evidence="14">
    <location>
        <begin position="730"/>
        <end position="757"/>
    </location>
</feature>
<dbReference type="GO" id="GO:0003677">
    <property type="term" value="F:DNA binding"/>
    <property type="evidence" value="ECO:0007669"/>
    <property type="project" value="UniProtKB-KW"/>
</dbReference>
<dbReference type="FunFam" id="3.30.160.60:FF:000966">
    <property type="entry name" value="ZFP90 zinc finger protein"/>
    <property type="match status" value="1"/>
</dbReference>
<protein>
    <submittedName>
        <fullName evidence="15">Zinc finger protein 665</fullName>
    </submittedName>
</protein>
<feature type="domain" description="C2H2-type" evidence="14">
    <location>
        <begin position="478"/>
        <end position="505"/>
    </location>
</feature>
<evidence type="ECO:0000313" key="15">
    <source>
        <dbReference type="EMBL" id="PFX20895.1"/>
    </source>
</evidence>
<evidence type="ECO:0000256" key="11">
    <source>
        <dbReference type="ARBA" id="ARBA00023242"/>
    </source>
</evidence>
<feature type="domain" description="C2H2-type" evidence="14">
    <location>
        <begin position="448"/>
        <end position="477"/>
    </location>
</feature>
<feature type="domain" description="C2H2-type" evidence="14">
    <location>
        <begin position="618"/>
        <end position="645"/>
    </location>
</feature>
<evidence type="ECO:0000259" key="14">
    <source>
        <dbReference type="PROSITE" id="PS50157"/>
    </source>
</evidence>
<keyword evidence="10" id="KW-0804">Transcription</keyword>
<comment type="function">
    <text evidence="1">May be involved in transcriptional regulation.</text>
</comment>
<dbReference type="GO" id="GO:0045595">
    <property type="term" value="P:regulation of cell differentiation"/>
    <property type="evidence" value="ECO:0007669"/>
    <property type="project" value="UniProtKB-ARBA"/>
</dbReference>
<dbReference type="OrthoDB" id="6077919at2759"/>
<comment type="caution">
    <text evidence="15">The sequence shown here is derived from an EMBL/GenBank/DDBJ whole genome shotgun (WGS) entry which is preliminary data.</text>
</comment>
<dbReference type="FunFam" id="3.30.160.60:FF:000614">
    <property type="entry name" value="Zinc finger protein 142"/>
    <property type="match status" value="1"/>
</dbReference>
<dbReference type="PANTHER" id="PTHR24379">
    <property type="entry name" value="KRAB AND ZINC FINGER DOMAIN-CONTAINING"/>
    <property type="match status" value="1"/>
</dbReference>
<dbReference type="FunFam" id="3.30.160.60:FF:003942">
    <property type="match status" value="1"/>
</dbReference>
<feature type="compositionally biased region" description="Polar residues" evidence="13">
    <location>
        <begin position="9"/>
        <end position="26"/>
    </location>
</feature>
<dbReference type="Pfam" id="PF00096">
    <property type="entry name" value="zf-C2H2"/>
    <property type="match status" value="11"/>
</dbReference>
<dbReference type="SUPFAM" id="SSF57667">
    <property type="entry name" value="beta-beta-alpha zinc fingers"/>
    <property type="match status" value="8"/>
</dbReference>
<gene>
    <name evidence="15" type="primary">ZNF665</name>
    <name evidence="15" type="ORF">AWC38_SpisGene14647</name>
</gene>
<keyword evidence="6 12" id="KW-0863">Zinc-finger</keyword>
<comment type="subcellular location">
    <subcellularLocation>
        <location evidence="2">Nucleus</location>
    </subcellularLocation>
</comment>
<keyword evidence="9" id="KW-0238">DNA-binding</keyword>
<evidence type="ECO:0000256" key="2">
    <source>
        <dbReference type="ARBA" id="ARBA00004123"/>
    </source>
</evidence>
<dbReference type="GO" id="GO:0008270">
    <property type="term" value="F:zinc ion binding"/>
    <property type="evidence" value="ECO:0007669"/>
    <property type="project" value="UniProtKB-KW"/>
</dbReference>
<evidence type="ECO:0000256" key="3">
    <source>
        <dbReference type="ARBA" id="ARBA00006991"/>
    </source>
</evidence>
<comment type="similarity">
    <text evidence="3">Belongs to the krueppel C2H2-type zinc-finger protein family.</text>
</comment>
<feature type="domain" description="C2H2-type" evidence="14">
    <location>
        <begin position="418"/>
        <end position="447"/>
    </location>
</feature>
<dbReference type="GO" id="GO:0005634">
    <property type="term" value="C:nucleus"/>
    <property type="evidence" value="ECO:0007669"/>
    <property type="project" value="UniProtKB-SubCell"/>
</dbReference>
<evidence type="ECO:0000256" key="13">
    <source>
        <dbReference type="SAM" id="MobiDB-lite"/>
    </source>
</evidence>
<dbReference type="FunFam" id="3.30.160.60:FF:000634">
    <property type="entry name" value="Zinc finger X-chromosomal protein"/>
    <property type="match status" value="1"/>
</dbReference>
<feature type="domain" description="C2H2-type" evidence="14">
    <location>
        <begin position="362"/>
        <end position="389"/>
    </location>
</feature>
<evidence type="ECO:0000256" key="1">
    <source>
        <dbReference type="ARBA" id="ARBA00003767"/>
    </source>
</evidence>
<dbReference type="FunFam" id="3.30.160.60:FF:000065">
    <property type="entry name" value="B-cell CLL/lymphoma 6, member B"/>
    <property type="match status" value="1"/>
</dbReference>
<reference evidence="16" key="1">
    <citation type="journal article" date="2017" name="bioRxiv">
        <title>Comparative analysis of the genomes of Stylophora pistillata and Acropora digitifera provides evidence for extensive differences between species of corals.</title>
        <authorList>
            <person name="Voolstra C.R."/>
            <person name="Li Y."/>
            <person name="Liew Y.J."/>
            <person name="Baumgarten S."/>
            <person name="Zoccola D."/>
            <person name="Flot J.-F."/>
            <person name="Tambutte S."/>
            <person name="Allemand D."/>
            <person name="Aranda M."/>
        </authorList>
    </citation>
    <scope>NUCLEOTIDE SEQUENCE [LARGE SCALE GENOMIC DNA]</scope>
</reference>
<dbReference type="FunFam" id="3.30.160.60:FF:000417">
    <property type="entry name" value="Zinc finger protein"/>
    <property type="match status" value="1"/>
</dbReference>
<dbReference type="FunFam" id="3.30.160.60:FF:000624">
    <property type="entry name" value="zinc finger protein 697"/>
    <property type="match status" value="2"/>
</dbReference>
<dbReference type="FunFam" id="3.30.160.60:FF:000446">
    <property type="entry name" value="Zinc finger protein"/>
    <property type="match status" value="2"/>
</dbReference>
<feature type="domain" description="C2H2-type" evidence="14">
    <location>
        <begin position="562"/>
        <end position="589"/>
    </location>
</feature>
<evidence type="ECO:0000256" key="8">
    <source>
        <dbReference type="ARBA" id="ARBA00023015"/>
    </source>
</evidence>
<feature type="domain" description="C2H2-type" evidence="14">
    <location>
        <begin position="333"/>
        <end position="360"/>
    </location>
</feature>
<dbReference type="SMART" id="SM00355">
    <property type="entry name" value="ZnF_C2H2"/>
    <property type="match status" value="15"/>
</dbReference>
<dbReference type="FunFam" id="3.30.160.60:FF:001049">
    <property type="entry name" value="zinc finger protein 319"/>
    <property type="match status" value="1"/>
</dbReference>
<dbReference type="FunFam" id="3.30.160.60:FF:000125">
    <property type="entry name" value="Putative zinc finger protein 143"/>
    <property type="match status" value="2"/>
</dbReference>
<dbReference type="FunFam" id="3.30.160.60:FF:000912">
    <property type="entry name" value="Zinc finger protein 660"/>
    <property type="match status" value="1"/>
</dbReference>
<keyword evidence="8" id="KW-0805">Transcription regulation</keyword>
<evidence type="ECO:0000256" key="7">
    <source>
        <dbReference type="ARBA" id="ARBA00022833"/>
    </source>
</evidence>
<feature type="compositionally biased region" description="Low complexity" evidence="13">
    <location>
        <begin position="1005"/>
        <end position="1019"/>
    </location>
</feature>
<keyword evidence="7" id="KW-0862">Zinc</keyword>
<feature type="compositionally biased region" description="Polar residues" evidence="13">
    <location>
        <begin position="57"/>
        <end position="81"/>
    </location>
</feature>
<dbReference type="EMBL" id="LSMT01000299">
    <property type="protein sequence ID" value="PFX20895.1"/>
    <property type="molecule type" value="Genomic_DNA"/>
</dbReference>
<dbReference type="GO" id="GO:0000122">
    <property type="term" value="P:negative regulation of transcription by RNA polymerase II"/>
    <property type="evidence" value="ECO:0007669"/>
    <property type="project" value="UniProtKB-ARBA"/>
</dbReference>
<evidence type="ECO:0000256" key="10">
    <source>
        <dbReference type="ARBA" id="ARBA00023163"/>
    </source>
</evidence>
<evidence type="ECO:0000313" key="16">
    <source>
        <dbReference type="Proteomes" id="UP000225706"/>
    </source>
</evidence>
<organism evidence="15 16">
    <name type="scientific">Stylophora pistillata</name>
    <name type="common">Smooth cauliflower coral</name>
    <dbReference type="NCBI Taxonomy" id="50429"/>
    <lineage>
        <taxon>Eukaryota</taxon>
        <taxon>Metazoa</taxon>
        <taxon>Cnidaria</taxon>
        <taxon>Anthozoa</taxon>
        <taxon>Hexacorallia</taxon>
        <taxon>Scleractinia</taxon>
        <taxon>Astrocoeniina</taxon>
        <taxon>Pocilloporidae</taxon>
        <taxon>Stylophora</taxon>
    </lineage>
</organism>
<evidence type="ECO:0000256" key="5">
    <source>
        <dbReference type="ARBA" id="ARBA00022737"/>
    </source>
</evidence>
<feature type="region of interest" description="Disordered" evidence="13">
    <location>
        <begin position="1"/>
        <end position="81"/>
    </location>
</feature>
<dbReference type="InterPro" id="IPR036236">
    <property type="entry name" value="Znf_C2H2_sf"/>
</dbReference>
<feature type="region of interest" description="Disordered" evidence="13">
    <location>
        <begin position="310"/>
        <end position="329"/>
    </location>
</feature>
<dbReference type="PROSITE" id="PS50157">
    <property type="entry name" value="ZINC_FINGER_C2H2_2"/>
    <property type="match status" value="15"/>
</dbReference>
<feature type="domain" description="C2H2-type" evidence="14">
    <location>
        <begin position="534"/>
        <end position="561"/>
    </location>
</feature>
<dbReference type="InterPro" id="IPR013087">
    <property type="entry name" value="Znf_C2H2_type"/>
</dbReference>
<feature type="domain" description="C2H2-type" evidence="14">
    <location>
        <begin position="506"/>
        <end position="533"/>
    </location>
</feature>
<name>A0A2B4RXB6_STYPI</name>
<dbReference type="PANTHER" id="PTHR24379:SF121">
    <property type="entry name" value="C2H2-TYPE DOMAIN-CONTAINING PROTEIN"/>
    <property type="match status" value="1"/>
</dbReference>
<dbReference type="Pfam" id="PF13465">
    <property type="entry name" value="zf-H2C2_2"/>
    <property type="match status" value="1"/>
</dbReference>
<dbReference type="Proteomes" id="UP000225706">
    <property type="component" value="Unassembled WGS sequence"/>
</dbReference>
<evidence type="ECO:0000256" key="9">
    <source>
        <dbReference type="ARBA" id="ARBA00023125"/>
    </source>
</evidence>
<feature type="domain" description="C2H2-type" evidence="14">
    <location>
        <begin position="390"/>
        <end position="417"/>
    </location>
</feature>
<feature type="region of interest" description="Disordered" evidence="13">
    <location>
        <begin position="1000"/>
        <end position="1040"/>
    </location>
</feature>
<evidence type="ECO:0000256" key="6">
    <source>
        <dbReference type="ARBA" id="ARBA00022771"/>
    </source>
</evidence>
<feature type="domain" description="C2H2-type" evidence="14">
    <location>
        <begin position="590"/>
        <end position="617"/>
    </location>
</feature>
<proteinExistence type="inferred from homology"/>
<accession>A0A2B4RXB6</accession>